<sequence length="128" mass="13615">MSSKKRRPRATDPRQSGGDIAGPGGPHDRNAVIIDTTNAVLLDASTVAEVETANGTPALAVLLEGRIAQRPDRARNLYLINEDGAAALITELFALAHRMGPEFGARFTARLQHLIDTNAFTGEQGDPS</sequence>
<reference evidence="2 3" key="1">
    <citation type="journal article" date="2015" name="Antonie Van Leeuwenhoek">
        <title>Streptomyces klenkii sp. nov., isolated from deep marine sediment.</title>
        <authorList>
            <person name="Veyisoglu A."/>
            <person name="Sahin N."/>
        </authorList>
    </citation>
    <scope>NUCLEOTIDE SEQUENCE [LARGE SCALE GENOMIC DNA]</scope>
    <source>
        <strain evidence="2 3">KCTC 29202</strain>
    </source>
</reference>
<dbReference type="RefSeq" id="WP_120759357.1">
    <property type="nucleotide sequence ID" value="NZ_RBAM01000024.1"/>
</dbReference>
<dbReference type="EMBL" id="RBAM01000024">
    <property type="protein sequence ID" value="RKN61885.1"/>
    <property type="molecule type" value="Genomic_DNA"/>
</dbReference>
<evidence type="ECO:0000313" key="3">
    <source>
        <dbReference type="Proteomes" id="UP000270343"/>
    </source>
</evidence>
<keyword evidence="3" id="KW-1185">Reference proteome</keyword>
<gene>
    <name evidence="2" type="ORF">D7231_31945</name>
</gene>
<feature type="region of interest" description="Disordered" evidence="1">
    <location>
        <begin position="1"/>
        <end position="29"/>
    </location>
</feature>
<name>A0A3B0ALU5_9ACTN</name>
<dbReference type="Proteomes" id="UP000270343">
    <property type="component" value="Unassembled WGS sequence"/>
</dbReference>
<comment type="caution">
    <text evidence="2">The sequence shown here is derived from an EMBL/GenBank/DDBJ whole genome shotgun (WGS) entry which is preliminary data.</text>
</comment>
<protein>
    <submittedName>
        <fullName evidence="2">Uncharacterized protein</fullName>
    </submittedName>
</protein>
<proteinExistence type="predicted"/>
<dbReference type="OrthoDB" id="4227197at2"/>
<accession>A0A3B0ALU5</accession>
<dbReference type="AlphaFoldDB" id="A0A3B0ALU5"/>
<organism evidence="2 3">
    <name type="scientific">Streptomyces klenkii</name>
    <dbReference type="NCBI Taxonomy" id="1420899"/>
    <lineage>
        <taxon>Bacteria</taxon>
        <taxon>Bacillati</taxon>
        <taxon>Actinomycetota</taxon>
        <taxon>Actinomycetes</taxon>
        <taxon>Kitasatosporales</taxon>
        <taxon>Streptomycetaceae</taxon>
        <taxon>Streptomyces</taxon>
    </lineage>
</organism>
<evidence type="ECO:0000256" key="1">
    <source>
        <dbReference type="SAM" id="MobiDB-lite"/>
    </source>
</evidence>
<evidence type="ECO:0000313" key="2">
    <source>
        <dbReference type="EMBL" id="RKN61885.1"/>
    </source>
</evidence>